<evidence type="ECO:0000256" key="2">
    <source>
        <dbReference type="SAM" id="Phobius"/>
    </source>
</evidence>
<dbReference type="PANTHER" id="PTHR37290:SF1">
    <property type="entry name" value="INNER MEMBRANE PROTEIN YIAA"/>
    <property type="match status" value="1"/>
</dbReference>
<feature type="transmembrane region" description="Helical" evidence="2">
    <location>
        <begin position="134"/>
        <end position="150"/>
    </location>
</feature>
<feature type="transmembrane region" description="Helical" evidence="2">
    <location>
        <begin position="71"/>
        <end position="91"/>
    </location>
</feature>
<protein>
    <recommendedName>
        <fullName evidence="3">YiaAB two helix domain-containing protein</fullName>
    </recommendedName>
</protein>
<dbReference type="Pfam" id="PF05360">
    <property type="entry name" value="YiaAB"/>
    <property type="match status" value="2"/>
</dbReference>
<comment type="caution">
    <text evidence="4">The sequence shown here is derived from an EMBL/GenBank/DDBJ whole genome shotgun (WGS) entry which is preliminary data.</text>
</comment>
<dbReference type="NCBIfam" id="NF008482">
    <property type="entry name" value="PRK11383.1"/>
    <property type="match status" value="1"/>
</dbReference>
<keyword evidence="2" id="KW-1133">Transmembrane helix</keyword>
<sequence>MSQLNDQLETLNQPNSDTESVNLRKHKDMKKQTFVQPTPAFVGASWTALLLGAGAYLIGLWNAAMQLNEKGYYFTLLLFGLFSAISLQKSVRDKLEGLKVTAIYYAVSWFAFVAALVLLAVGLFNASLALSEKGFYAMAYALSLFAAIAVQKNTRDMSYFDDEESAQFSNTESE</sequence>
<evidence type="ECO:0000313" key="4">
    <source>
        <dbReference type="EMBL" id="GGB07630.1"/>
    </source>
</evidence>
<evidence type="ECO:0000313" key="5">
    <source>
        <dbReference type="Proteomes" id="UP000651977"/>
    </source>
</evidence>
<feature type="compositionally biased region" description="Polar residues" evidence="1">
    <location>
        <begin position="1"/>
        <end position="21"/>
    </location>
</feature>
<name>A0ABQ1I1J7_9ALTE</name>
<accession>A0ABQ1I1J7</accession>
<reference evidence="5" key="1">
    <citation type="journal article" date="2019" name="Int. J. Syst. Evol. Microbiol.">
        <title>The Global Catalogue of Microorganisms (GCM) 10K type strain sequencing project: providing services to taxonomists for standard genome sequencing and annotation.</title>
        <authorList>
            <consortium name="The Broad Institute Genomics Platform"/>
            <consortium name="The Broad Institute Genome Sequencing Center for Infectious Disease"/>
            <person name="Wu L."/>
            <person name="Ma J."/>
        </authorList>
    </citation>
    <scope>NUCLEOTIDE SEQUENCE [LARGE SCALE GENOMIC DNA]</scope>
    <source>
        <strain evidence="5">CGMCC 1.10131</strain>
    </source>
</reference>
<keyword evidence="5" id="KW-1185">Reference proteome</keyword>
<keyword evidence="2" id="KW-0812">Transmembrane</keyword>
<feature type="region of interest" description="Disordered" evidence="1">
    <location>
        <begin position="1"/>
        <end position="23"/>
    </location>
</feature>
<evidence type="ECO:0000256" key="1">
    <source>
        <dbReference type="SAM" id="MobiDB-lite"/>
    </source>
</evidence>
<evidence type="ECO:0000259" key="3">
    <source>
        <dbReference type="Pfam" id="PF05360"/>
    </source>
</evidence>
<feature type="transmembrane region" description="Helical" evidence="2">
    <location>
        <begin position="34"/>
        <end position="59"/>
    </location>
</feature>
<feature type="domain" description="YiaAB two helix" evidence="3">
    <location>
        <begin position="104"/>
        <end position="156"/>
    </location>
</feature>
<proteinExistence type="predicted"/>
<dbReference type="Proteomes" id="UP000651977">
    <property type="component" value="Unassembled WGS sequence"/>
</dbReference>
<dbReference type="InterPro" id="IPR038972">
    <property type="entry name" value="YiaA-like"/>
</dbReference>
<organism evidence="4 5">
    <name type="scientific">Agarivorans gilvus</name>
    <dbReference type="NCBI Taxonomy" id="680279"/>
    <lineage>
        <taxon>Bacteria</taxon>
        <taxon>Pseudomonadati</taxon>
        <taxon>Pseudomonadota</taxon>
        <taxon>Gammaproteobacteria</taxon>
        <taxon>Alteromonadales</taxon>
        <taxon>Alteromonadaceae</taxon>
        <taxon>Agarivorans</taxon>
    </lineage>
</organism>
<keyword evidence="2" id="KW-0472">Membrane</keyword>
<dbReference type="EMBL" id="BMDY01000011">
    <property type="protein sequence ID" value="GGB07630.1"/>
    <property type="molecule type" value="Genomic_DNA"/>
</dbReference>
<feature type="domain" description="YiaAB two helix" evidence="3">
    <location>
        <begin position="41"/>
        <end position="93"/>
    </location>
</feature>
<dbReference type="InterPro" id="IPR008024">
    <property type="entry name" value="YiaAB"/>
</dbReference>
<feature type="transmembrane region" description="Helical" evidence="2">
    <location>
        <begin position="103"/>
        <end position="128"/>
    </location>
</feature>
<gene>
    <name evidence="4" type="ORF">GCM10007414_21260</name>
</gene>
<dbReference type="PANTHER" id="PTHR37290">
    <property type="entry name" value="INNER MEMBRANE PROTEIN YIAA-RELATED"/>
    <property type="match status" value="1"/>
</dbReference>